<feature type="region of interest" description="Disordered" evidence="1">
    <location>
        <begin position="361"/>
        <end position="401"/>
    </location>
</feature>
<dbReference type="InterPro" id="IPR051291">
    <property type="entry name" value="CIMAP"/>
</dbReference>
<feature type="compositionally biased region" description="Basic and acidic residues" evidence="1">
    <location>
        <begin position="363"/>
        <end position="379"/>
    </location>
</feature>
<sequence length="446" mass="49670">MYQIFPVFKPILINSSLRKSAEKCAHGHNLMNSNIPGGSSLQNRSRRFEDPVSQVPGPGTYDVLLPVKTLLVPGLPEVPSIPSPGQAYGYEEDGSGGLFKQQPPPRDGTLGPSEELSSQKYRGIHFGNRMGRRSEPVVDDIPGPGQYYPEAQYENVNLKKEQRGRSELMIPRYHELLPLQEHKKGVPGPGQYHIRSQFEKPVRSKRGSPRSCPFISQAERFSPVREVAPPVGTYDDPRSALEVLRKSTAVKNSPFSSSATRFSRDYCRTSLPGPGSYNMFEHGMARDSFKKAYLDRTKGGFGSNAERSTIFNSLWTKGPSPGQYQVSGTHRTVSSNNNSDRTYYVVMFSFPLQDTPSPNAYGRLEKAHSFSEPRSEEARRRQRSFLSTAPGPGQYSPSVKPLPHKALIVSKEERFKVQPSSVPGPGTYQVNPLSPFCFPLIYSQCH</sequence>
<dbReference type="AlphaFoldDB" id="A0A8C6TYR1"/>
<dbReference type="Pfam" id="PF07004">
    <property type="entry name" value="SHIPPO-rpt"/>
    <property type="match status" value="1"/>
</dbReference>
<evidence type="ECO:0000256" key="1">
    <source>
        <dbReference type="SAM" id="MobiDB-lite"/>
    </source>
</evidence>
<feature type="region of interest" description="Disordered" evidence="1">
    <location>
        <begin position="82"/>
        <end position="119"/>
    </location>
</feature>
<accession>A0A8C6TYR1</accession>
<dbReference type="PANTHER" id="PTHR21580">
    <property type="entry name" value="SHIPPO-1-RELATED"/>
    <property type="match status" value="1"/>
</dbReference>
<dbReference type="PANTHER" id="PTHR21580:SF60">
    <property type="entry name" value="SPERM-TAIL PG-RICH REPEAT-CONTAINING PROTEIN 2"/>
    <property type="match status" value="1"/>
</dbReference>
<proteinExistence type="predicted"/>
<dbReference type="InterPro" id="IPR010736">
    <property type="entry name" value="SHIPPO-rpt"/>
</dbReference>
<evidence type="ECO:0000313" key="2">
    <source>
        <dbReference type="Ensembl" id="ENSNMLP00000027475.1"/>
    </source>
</evidence>
<dbReference type="Proteomes" id="UP000694523">
    <property type="component" value="Unplaced"/>
</dbReference>
<name>A0A8C6TYR1_9GOBI</name>
<dbReference type="Ensembl" id="ENSNMLT00000030692.1">
    <property type="protein sequence ID" value="ENSNMLP00000027475.1"/>
    <property type="gene ID" value="ENSNMLG00000017512.1"/>
</dbReference>
<feature type="compositionally biased region" description="Polar residues" evidence="1">
    <location>
        <begin position="30"/>
        <end position="43"/>
    </location>
</feature>
<reference evidence="2" key="1">
    <citation type="submission" date="2025-08" db="UniProtKB">
        <authorList>
            <consortium name="Ensembl"/>
        </authorList>
    </citation>
    <scope>IDENTIFICATION</scope>
</reference>
<organism evidence="2 3">
    <name type="scientific">Neogobius melanostomus</name>
    <name type="common">round goby</name>
    <dbReference type="NCBI Taxonomy" id="47308"/>
    <lineage>
        <taxon>Eukaryota</taxon>
        <taxon>Metazoa</taxon>
        <taxon>Chordata</taxon>
        <taxon>Craniata</taxon>
        <taxon>Vertebrata</taxon>
        <taxon>Euteleostomi</taxon>
        <taxon>Actinopterygii</taxon>
        <taxon>Neopterygii</taxon>
        <taxon>Teleostei</taxon>
        <taxon>Neoteleostei</taxon>
        <taxon>Acanthomorphata</taxon>
        <taxon>Gobiaria</taxon>
        <taxon>Gobiiformes</taxon>
        <taxon>Gobioidei</taxon>
        <taxon>Gobiidae</taxon>
        <taxon>Benthophilinae</taxon>
        <taxon>Neogobiini</taxon>
        <taxon>Neogobius</taxon>
    </lineage>
</organism>
<protein>
    <submittedName>
        <fullName evidence="2">Sperm tail PG-rich repeat containing 2</fullName>
    </submittedName>
</protein>
<evidence type="ECO:0000313" key="3">
    <source>
        <dbReference type="Proteomes" id="UP000694523"/>
    </source>
</evidence>
<keyword evidence="3" id="KW-1185">Reference proteome</keyword>
<reference evidence="2" key="2">
    <citation type="submission" date="2025-09" db="UniProtKB">
        <authorList>
            <consortium name="Ensembl"/>
        </authorList>
    </citation>
    <scope>IDENTIFICATION</scope>
</reference>
<feature type="region of interest" description="Disordered" evidence="1">
    <location>
        <begin position="30"/>
        <end position="55"/>
    </location>
</feature>